<evidence type="ECO:0000256" key="1">
    <source>
        <dbReference type="ARBA" id="ARBA00023015"/>
    </source>
</evidence>
<dbReference type="SUPFAM" id="SSF53822">
    <property type="entry name" value="Periplasmic binding protein-like I"/>
    <property type="match status" value="1"/>
</dbReference>
<reference evidence="5 6" key="1">
    <citation type="submission" date="2019-03" db="EMBL/GenBank/DDBJ databases">
        <title>Genomic Encyclopedia of Archaeal and Bacterial Type Strains, Phase II (KMG-II): from individual species to whole genera.</title>
        <authorList>
            <person name="Goeker M."/>
        </authorList>
    </citation>
    <scope>NUCLEOTIDE SEQUENCE [LARGE SCALE GENOMIC DNA]</scope>
    <source>
        <strain evidence="5 6">DSM 28353</strain>
    </source>
</reference>
<keyword evidence="1" id="KW-0805">Transcription regulation</keyword>
<dbReference type="InterPro" id="IPR025997">
    <property type="entry name" value="SBP_2_dom"/>
</dbReference>
<proteinExistence type="predicted"/>
<evidence type="ECO:0000256" key="2">
    <source>
        <dbReference type="ARBA" id="ARBA00023125"/>
    </source>
</evidence>
<dbReference type="Pfam" id="PF13407">
    <property type="entry name" value="Peripla_BP_4"/>
    <property type="match status" value="1"/>
</dbReference>
<dbReference type="GO" id="GO:0000976">
    <property type="term" value="F:transcription cis-regulatory region binding"/>
    <property type="evidence" value="ECO:0007669"/>
    <property type="project" value="TreeGrafter"/>
</dbReference>
<evidence type="ECO:0000259" key="4">
    <source>
        <dbReference type="PROSITE" id="PS50932"/>
    </source>
</evidence>
<dbReference type="InterPro" id="IPR010982">
    <property type="entry name" value="Lambda_DNA-bd_dom_sf"/>
</dbReference>
<dbReference type="AlphaFoldDB" id="A0A4R6WN31"/>
<dbReference type="Gene3D" id="3.40.50.2300">
    <property type="match status" value="2"/>
</dbReference>
<comment type="caution">
    <text evidence="5">The sequence shown here is derived from an EMBL/GenBank/DDBJ whole genome shotgun (WGS) entry which is preliminary data.</text>
</comment>
<evidence type="ECO:0000313" key="6">
    <source>
        <dbReference type="Proteomes" id="UP000295292"/>
    </source>
</evidence>
<gene>
    <name evidence="5" type="ORF">CLV99_0941</name>
</gene>
<dbReference type="InterPro" id="IPR000843">
    <property type="entry name" value="HTH_LacI"/>
</dbReference>
<dbReference type="SUPFAM" id="SSF47413">
    <property type="entry name" value="lambda repressor-like DNA-binding domains"/>
    <property type="match status" value="1"/>
</dbReference>
<organism evidence="5 6">
    <name type="scientific">Sphingobacterium yanglingense</name>
    <dbReference type="NCBI Taxonomy" id="1437280"/>
    <lineage>
        <taxon>Bacteria</taxon>
        <taxon>Pseudomonadati</taxon>
        <taxon>Bacteroidota</taxon>
        <taxon>Sphingobacteriia</taxon>
        <taxon>Sphingobacteriales</taxon>
        <taxon>Sphingobacteriaceae</taxon>
        <taxon>Sphingobacterium</taxon>
    </lineage>
</organism>
<sequence length="364" mass="41924">MIGYYHFINMEEKAENKKVGIKEIAKLANVSIATVDRVLNNRKDVSDKTRAKVQAIIKEHNYQPNLYARALSVKNNLSFAVLIPKTSSQTGYWDLCLKGIKQGIEEFSTFGISIDIFLYDQEDVRTFLKMSEDVLSRNFNAVVIAPIFITETTRFVEECKKRRIESIFVNSDIKGCSSLGYIGPDLYSTGRLAANLTSYLVPANSKVLILNIARGLQNYAYLNTKIEGYTDYLNKLDRSFEILNIDIPSNNYEEIAIDLLRHVNNIEPDLIFVTNSRVSVVGRFFDEYRNIKKPHIIGFDFLTENVDFLANGMVDFLICQRPDKQGYLALNYLYRHFLLKDVKENFKPMPIDILTVENYLFYEN</sequence>
<dbReference type="PROSITE" id="PS50932">
    <property type="entry name" value="HTH_LACI_2"/>
    <property type="match status" value="1"/>
</dbReference>
<dbReference type="InterPro" id="IPR028082">
    <property type="entry name" value="Peripla_BP_I"/>
</dbReference>
<evidence type="ECO:0000313" key="5">
    <source>
        <dbReference type="EMBL" id="TDQ79501.1"/>
    </source>
</evidence>
<accession>A0A4R6WN31</accession>
<dbReference type="CDD" id="cd01392">
    <property type="entry name" value="HTH_LacI"/>
    <property type="match status" value="1"/>
</dbReference>
<protein>
    <submittedName>
        <fullName evidence="5">LacI family transcriptional regulator</fullName>
    </submittedName>
</protein>
<feature type="domain" description="HTH lacI-type" evidence="4">
    <location>
        <begin position="19"/>
        <end position="73"/>
    </location>
</feature>
<keyword evidence="6" id="KW-1185">Reference proteome</keyword>
<dbReference type="PANTHER" id="PTHR30146:SF144">
    <property type="entry name" value="LACI-FAMILY TRANSCRIPTION REGULATOR"/>
    <property type="match status" value="1"/>
</dbReference>
<dbReference type="PROSITE" id="PS00356">
    <property type="entry name" value="HTH_LACI_1"/>
    <property type="match status" value="1"/>
</dbReference>
<name>A0A4R6WN31_9SPHI</name>
<dbReference type="GO" id="GO:0003700">
    <property type="term" value="F:DNA-binding transcription factor activity"/>
    <property type="evidence" value="ECO:0007669"/>
    <property type="project" value="TreeGrafter"/>
</dbReference>
<dbReference type="Proteomes" id="UP000295292">
    <property type="component" value="Unassembled WGS sequence"/>
</dbReference>
<dbReference type="SMART" id="SM00354">
    <property type="entry name" value="HTH_LACI"/>
    <property type="match status" value="1"/>
</dbReference>
<dbReference type="PANTHER" id="PTHR30146">
    <property type="entry name" value="LACI-RELATED TRANSCRIPTIONAL REPRESSOR"/>
    <property type="match status" value="1"/>
</dbReference>
<keyword evidence="2" id="KW-0238">DNA-binding</keyword>
<evidence type="ECO:0000256" key="3">
    <source>
        <dbReference type="ARBA" id="ARBA00023163"/>
    </source>
</evidence>
<dbReference type="Pfam" id="PF00356">
    <property type="entry name" value="LacI"/>
    <property type="match status" value="1"/>
</dbReference>
<keyword evidence="3" id="KW-0804">Transcription</keyword>
<dbReference type="Gene3D" id="1.10.260.40">
    <property type="entry name" value="lambda repressor-like DNA-binding domains"/>
    <property type="match status" value="1"/>
</dbReference>
<dbReference type="EMBL" id="SNYV01000011">
    <property type="protein sequence ID" value="TDQ79501.1"/>
    <property type="molecule type" value="Genomic_DNA"/>
</dbReference>